<keyword evidence="6 7" id="KW-0472">Membrane</keyword>
<reference evidence="8" key="1">
    <citation type="submission" date="2016-08" db="EMBL/GenBank/DDBJ databases">
        <authorList>
            <person name="Seilhamer J.J."/>
        </authorList>
    </citation>
    <scope>NUCLEOTIDE SEQUENCE</scope>
    <source>
        <strain evidence="8">86</strain>
    </source>
</reference>
<dbReference type="NCBIfam" id="TIGR01197">
    <property type="entry name" value="nramp"/>
    <property type="match status" value="1"/>
</dbReference>
<feature type="transmembrane region" description="Helical" evidence="7">
    <location>
        <begin position="266"/>
        <end position="288"/>
    </location>
</feature>
<feature type="transmembrane region" description="Helical" evidence="7">
    <location>
        <begin position="351"/>
        <end position="369"/>
    </location>
</feature>
<feature type="transmembrane region" description="Helical" evidence="7">
    <location>
        <begin position="40"/>
        <end position="56"/>
    </location>
</feature>
<feature type="transmembrane region" description="Helical" evidence="7">
    <location>
        <begin position="71"/>
        <end position="92"/>
    </location>
</feature>
<evidence type="ECO:0000256" key="4">
    <source>
        <dbReference type="ARBA" id="ARBA00022847"/>
    </source>
</evidence>
<feature type="transmembrane region" description="Helical" evidence="7">
    <location>
        <begin position="136"/>
        <end position="166"/>
    </location>
</feature>
<evidence type="ECO:0000256" key="7">
    <source>
        <dbReference type="HAMAP-Rule" id="MF_00221"/>
    </source>
</evidence>
<evidence type="ECO:0000256" key="2">
    <source>
        <dbReference type="ARBA" id="ARBA00022448"/>
    </source>
</evidence>
<comment type="subcellular location">
    <subcellularLocation>
        <location evidence="7">Cell membrane</location>
        <topology evidence="7">Multi-pass membrane protein</topology>
    </subcellularLocation>
    <subcellularLocation>
        <location evidence="1">Membrane</location>
        <topology evidence="1">Multi-pass membrane protein</topology>
    </subcellularLocation>
</comment>
<feature type="transmembrane region" description="Helical" evidence="7">
    <location>
        <begin position="308"/>
        <end position="331"/>
    </location>
</feature>
<comment type="similarity">
    <text evidence="7">Belongs to the NRAMP family.</text>
</comment>
<dbReference type="HAMAP" id="MF_00221">
    <property type="entry name" value="NRAMP"/>
    <property type="match status" value="1"/>
</dbReference>
<keyword evidence="2 7" id="KW-0813">Transport</keyword>
<feature type="transmembrane region" description="Helical" evidence="7">
    <location>
        <begin position="416"/>
        <end position="437"/>
    </location>
</feature>
<keyword evidence="7" id="KW-0406">Ion transport</keyword>
<keyword evidence="4 7" id="KW-0769">Symport</keyword>
<evidence type="ECO:0000256" key="1">
    <source>
        <dbReference type="ARBA" id="ARBA00004141"/>
    </source>
</evidence>
<proteinExistence type="inferred from homology"/>
<accession>A0A212LMM7</accession>
<evidence type="ECO:0000313" key="8">
    <source>
        <dbReference type="EMBL" id="SCM78783.1"/>
    </source>
</evidence>
<dbReference type="PANTHER" id="PTHR11706:SF33">
    <property type="entry name" value="NATURAL RESISTANCE-ASSOCIATED MACROPHAGE PROTEIN 2"/>
    <property type="match status" value="1"/>
</dbReference>
<dbReference type="NCBIfam" id="NF001923">
    <property type="entry name" value="PRK00701.1"/>
    <property type="match status" value="1"/>
</dbReference>
<dbReference type="AlphaFoldDB" id="A0A212LMM7"/>
<protein>
    <recommendedName>
        <fullName evidence="7">Divalent metal cation transporter MntH</fullName>
    </recommendedName>
</protein>
<dbReference type="PRINTS" id="PR00447">
    <property type="entry name" value="NATRESASSCMP"/>
</dbReference>
<organism evidence="8">
    <name type="scientific">uncultured Pleomorphomonas sp</name>
    <dbReference type="NCBI Taxonomy" id="442121"/>
    <lineage>
        <taxon>Bacteria</taxon>
        <taxon>Pseudomonadati</taxon>
        <taxon>Pseudomonadota</taxon>
        <taxon>Alphaproteobacteria</taxon>
        <taxon>Hyphomicrobiales</taxon>
        <taxon>Pleomorphomonadaceae</taxon>
        <taxon>Pleomorphomonas</taxon>
        <taxon>environmental samples</taxon>
    </lineage>
</organism>
<dbReference type="PANTHER" id="PTHR11706">
    <property type="entry name" value="SOLUTE CARRIER PROTEIN FAMILY 11 MEMBER"/>
    <property type="match status" value="1"/>
</dbReference>
<feature type="transmembrane region" description="Helical" evidence="7">
    <location>
        <begin position="178"/>
        <end position="197"/>
    </location>
</feature>
<dbReference type="GO" id="GO:0046872">
    <property type="term" value="F:metal ion binding"/>
    <property type="evidence" value="ECO:0007669"/>
    <property type="project" value="UniProtKB-UniRule"/>
</dbReference>
<keyword evidence="5 7" id="KW-1133">Transmembrane helix</keyword>
<feature type="transmembrane region" description="Helical" evidence="7">
    <location>
        <begin position="112"/>
        <end position="130"/>
    </location>
</feature>
<dbReference type="GO" id="GO:0015293">
    <property type="term" value="F:symporter activity"/>
    <property type="evidence" value="ECO:0007669"/>
    <property type="project" value="UniProtKB-UniRule"/>
</dbReference>
<gene>
    <name evidence="7 8" type="primary">mntH</name>
    <name evidence="8" type="ORF">KL86PLE_90077</name>
</gene>
<evidence type="ECO:0000256" key="3">
    <source>
        <dbReference type="ARBA" id="ARBA00022692"/>
    </source>
</evidence>
<dbReference type="NCBIfam" id="NF037982">
    <property type="entry name" value="Nramp_1"/>
    <property type="match status" value="1"/>
</dbReference>
<keyword evidence="3 7" id="KW-0812">Transmembrane</keyword>
<feature type="transmembrane region" description="Helical" evidence="7">
    <location>
        <begin position="217"/>
        <end position="238"/>
    </location>
</feature>
<comment type="function">
    <text evidence="7">H(+)-stimulated, divalent metal cation uptake system.</text>
</comment>
<dbReference type="GO" id="GO:0005886">
    <property type="term" value="C:plasma membrane"/>
    <property type="evidence" value="ECO:0007669"/>
    <property type="project" value="UniProtKB-SubCell"/>
</dbReference>
<keyword evidence="7" id="KW-1003">Cell membrane</keyword>
<dbReference type="GO" id="GO:0034755">
    <property type="term" value="P:iron ion transmembrane transport"/>
    <property type="evidence" value="ECO:0007669"/>
    <property type="project" value="TreeGrafter"/>
</dbReference>
<dbReference type="EMBL" id="FMJD01000013">
    <property type="protein sequence ID" value="SCM78783.1"/>
    <property type="molecule type" value="Genomic_DNA"/>
</dbReference>
<dbReference type="Pfam" id="PF01566">
    <property type="entry name" value="Nramp"/>
    <property type="match status" value="1"/>
</dbReference>
<dbReference type="GO" id="GO:0005384">
    <property type="term" value="F:manganese ion transmembrane transporter activity"/>
    <property type="evidence" value="ECO:0007669"/>
    <property type="project" value="TreeGrafter"/>
</dbReference>
<dbReference type="InterPro" id="IPR001046">
    <property type="entry name" value="NRAMP_fam"/>
</dbReference>
<dbReference type="GO" id="GO:0015086">
    <property type="term" value="F:cadmium ion transmembrane transporter activity"/>
    <property type="evidence" value="ECO:0007669"/>
    <property type="project" value="TreeGrafter"/>
</dbReference>
<name>A0A212LMM7_9HYPH</name>
<sequence length="444" mass="45609">MIRMSAVSQSILSATPSGMTSRTSVAISEALAGRLKGPRAMLAFVGPAVIASIAYMDPGNYATNIGAGAGYGYALIWVVVVANLVAMLFQALSAKLGIVTGRNLAEMSRDHFPFPVVIGMWIVSEIAAMATDLAEFLGGAIGLSLLFGTSLITGMVITALVTYALLMFDRGGYRPMELIIGGLVGVIGVSYLIEMLIAPIDWAAAATGAVTPVLPDAGALTLAVGIIGATVMPHAVYLHSGLTQHRAPVRNEGERRKVLKFSNIEVVAALAVAGLVNIAMVMMAASAFHAGHSDVAEIETAYHTLTPLLGAAAAGVFLVSLIASGISSSVVGTMAGQMIMQGFVRMEIPVFVRRLVTMVPAFAVVAAGVNATDALVISQVVLSLSLPVPMIALVLLTRRADIMGAYANGRLTDGLAIAATVAVLSLNAILVAGVLGMEIPGLAG</sequence>
<evidence type="ECO:0000256" key="6">
    <source>
        <dbReference type="ARBA" id="ARBA00023136"/>
    </source>
</evidence>
<evidence type="ECO:0000256" key="5">
    <source>
        <dbReference type="ARBA" id="ARBA00022989"/>
    </source>
</evidence>
<feature type="transmembrane region" description="Helical" evidence="7">
    <location>
        <begin position="375"/>
        <end position="396"/>
    </location>
</feature>